<dbReference type="InterPro" id="IPR015915">
    <property type="entry name" value="Kelch-typ_b-propeller"/>
</dbReference>
<organism evidence="4 5">
    <name type="scientific">Murmansk poxvirus</name>
    <dbReference type="NCBI Taxonomy" id="2025359"/>
    <lineage>
        <taxon>Viruses</taxon>
        <taxon>Varidnaviria</taxon>
        <taxon>Bamfordvirae</taxon>
        <taxon>Nucleocytoviricota</taxon>
        <taxon>Pokkesviricetes</taxon>
        <taxon>Chitovirales</taxon>
        <taxon>Poxviridae</taxon>
        <taxon>Chordopoxvirinae</taxon>
        <taxon>Centapoxvirus</taxon>
        <taxon>Centapoxvirus microtuspox</taxon>
        <taxon>Murmansk microtuspox virus</taxon>
    </lineage>
</organism>
<dbReference type="PANTHER" id="PTHR45632">
    <property type="entry name" value="LD33804P"/>
    <property type="match status" value="1"/>
</dbReference>
<dbReference type="InterPro" id="IPR000210">
    <property type="entry name" value="BTB/POZ_dom"/>
</dbReference>
<evidence type="ECO:0000313" key="5">
    <source>
        <dbReference type="Proteomes" id="UP000217350"/>
    </source>
</evidence>
<reference evidence="4 5" key="1">
    <citation type="journal article" date="2017" name="Virus Genes">
        <title>Two novel poxviruses with unusual genome rearrangements: NY_014 and Murmansk.</title>
        <authorList>
            <person name="Smithson C."/>
            <person name="Meyer H."/>
            <person name="Gigante C.M."/>
            <person name="Gao J."/>
            <person name="Zhao H."/>
            <person name="Batra D."/>
            <person name="Damon I."/>
            <person name="Upton C."/>
            <person name="Li Y."/>
        </authorList>
    </citation>
    <scope>NUCLEOTIDE SEQUENCE [LARGE SCALE GENOMIC DNA]</scope>
    <source>
        <strain evidence="4 5">LEIV-11411</strain>
    </source>
</reference>
<dbReference type="PIRSF" id="PIRSF003716">
    <property type="entry name" value="VAC_F3L"/>
    <property type="match status" value="1"/>
</dbReference>
<keyword evidence="2" id="KW-0677">Repeat</keyword>
<evidence type="ECO:0000259" key="3">
    <source>
        <dbReference type="PROSITE" id="PS50097"/>
    </source>
</evidence>
<evidence type="ECO:0000313" key="4">
    <source>
        <dbReference type="EMBL" id="AST09368.1"/>
    </source>
</evidence>
<dbReference type="InterPro" id="IPR056737">
    <property type="entry name" value="Beta-prop_ATRN-MKLN-like"/>
</dbReference>
<evidence type="ECO:0000256" key="2">
    <source>
        <dbReference type="ARBA" id="ARBA00022737"/>
    </source>
</evidence>
<dbReference type="SMART" id="SM00612">
    <property type="entry name" value="Kelch"/>
    <property type="match status" value="4"/>
</dbReference>
<dbReference type="SUPFAM" id="SSF54695">
    <property type="entry name" value="POZ domain"/>
    <property type="match status" value="1"/>
</dbReference>
<dbReference type="Pfam" id="PF00651">
    <property type="entry name" value="BTB"/>
    <property type="match status" value="1"/>
</dbReference>
<sequence length="565" mass="65475">MDVEYCIDLISMFREFRDSGRLCDTRLIVDTYTIPVHKLILIGASEYFSILFSDHFLDSNKRDIHLNDLDGQSVNELVKYMYSGELDLNDDTIFSILTTADFLQIRNAIKLCENYIINNININNCIKYFIFADRYSHLKIYNDVFKSIQKHILDIINSSDFKLLSEEMIIKLLSSDELGVYDEDFIVLILTKWLDSVEKECTVELLRCVRLPLISIHGMKSLYNHPRVCSNPKCLEFCNNVPFLEYPPRNSFIRYIVALGTDKYEQISVEHYCQHTKSWNRKHSFDNRSNFSVAVLDDIMYLIGGKKSGSATSDVIGYDLDGNYWINDIPSLNTPRYNTGVTTHNGYIYCMGGKINERTIISDVDRWKPSNRCWKRVTNTRVAKFSMGVVSLNDSIYTIGGMTKNRGMRREFIHLDTVESLSTLGWVKHASLPEKLSSVAITVHNGKIYVAGGFTYNNISHESDSFYSYNPISDEWTKINTMSFVRDGISALCSISNKIYLIGRYRRLEIYNTEDDTWESTNELQNTNTYVVGQHVAVFKHKCPWKNEQYRDDFLSYLETFIHNI</sequence>
<dbReference type="SUPFAM" id="SSF117281">
    <property type="entry name" value="Kelch motif"/>
    <property type="match status" value="1"/>
</dbReference>
<dbReference type="InterPro" id="IPR024182">
    <property type="entry name" value="Vaccinia_A55R"/>
</dbReference>
<dbReference type="OrthoDB" id="7868at10239"/>
<dbReference type="InterPro" id="IPR006652">
    <property type="entry name" value="Kelch_1"/>
</dbReference>
<keyword evidence="1" id="KW-0880">Kelch repeat</keyword>
<dbReference type="Pfam" id="PF07707">
    <property type="entry name" value="BACK"/>
    <property type="match status" value="1"/>
</dbReference>
<proteinExistence type="predicted"/>
<protein>
    <submittedName>
        <fullName evidence="4">BTB kelch domain protein</fullName>
    </submittedName>
</protein>
<name>A0A223FN08_9POXV</name>
<keyword evidence="5" id="KW-1185">Reference proteome</keyword>
<dbReference type="PROSITE" id="PS50097">
    <property type="entry name" value="BTB"/>
    <property type="match status" value="1"/>
</dbReference>
<dbReference type="PANTHER" id="PTHR45632:SF3">
    <property type="entry name" value="KELCH-LIKE PROTEIN 32"/>
    <property type="match status" value="1"/>
</dbReference>
<dbReference type="Gene3D" id="3.30.710.10">
    <property type="entry name" value="Potassium Channel Kv1.1, Chain A"/>
    <property type="match status" value="1"/>
</dbReference>
<feature type="domain" description="BTB" evidence="3">
    <location>
        <begin position="23"/>
        <end position="90"/>
    </location>
</feature>
<dbReference type="EMBL" id="MF001304">
    <property type="protein sequence ID" value="AST09368.1"/>
    <property type="molecule type" value="Genomic_DNA"/>
</dbReference>
<evidence type="ECO:0000256" key="1">
    <source>
        <dbReference type="ARBA" id="ARBA00022441"/>
    </source>
</evidence>
<dbReference type="Gene3D" id="2.120.10.80">
    <property type="entry name" value="Kelch-type beta propeller"/>
    <property type="match status" value="1"/>
</dbReference>
<dbReference type="Gene3D" id="1.25.40.420">
    <property type="match status" value="1"/>
</dbReference>
<accession>A0A223FN08</accession>
<dbReference type="Proteomes" id="UP000217350">
    <property type="component" value="Segment"/>
</dbReference>
<dbReference type="InterPro" id="IPR011333">
    <property type="entry name" value="SKP1/BTB/POZ_sf"/>
</dbReference>
<dbReference type="Pfam" id="PF24981">
    <property type="entry name" value="Beta-prop_ATRN-LZTR1"/>
    <property type="match status" value="1"/>
</dbReference>
<dbReference type="SMART" id="SM00875">
    <property type="entry name" value="BACK"/>
    <property type="match status" value="1"/>
</dbReference>
<dbReference type="InterPro" id="IPR011705">
    <property type="entry name" value="BACK"/>
</dbReference>
<gene>
    <name evidence="4" type="ORF">Murmansk-173</name>
</gene>
<dbReference type="SMART" id="SM00225">
    <property type="entry name" value="BTB"/>
    <property type="match status" value="1"/>
</dbReference>